<feature type="compositionally biased region" description="Basic and acidic residues" evidence="1">
    <location>
        <begin position="31"/>
        <end position="42"/>
    </location>
</feature>
<organism evidence="2 3">
    <name type="scientific">Pleurodeles waltl</name>
    <name type="common">Iberian ribbed newt</name>
    <dbReference type="NCBI Taxonomy" id="8319"/>
    <lineage>
        <taxon>Eukaryota</taxon>
        <taxon>Metazoa</taxon>
        <taxon>Chordata</taxon>
        <taxon>Craniata</taxon>
        <taxon>Vertebrata</taxon>
        <taxon>Euteleostomi</taxon>
        <taxon>Amphibia</taxon>
        <taxon>Batrachia</taxon>
        <taxon>Caudata</taxon>
        <taxon>Salamandroidea</taxon>
        <taxon>Salamandridae</taxon>
        <taxon>Pleurodelinae</taxon>
        <taxon>Pleurodeles</taxon>
    </lineage>
</organism>
<name>A0AAV7KX82_PLEWA</name>
<protein>
    <submittedName>
        <fullName evidence="2">Uncharacterized protein</fullName>
    </submittedName>
</protein>
<evidence type="ECO:0000256" key="1">
    <source>
        <dbReference type="SAM" id="MobiDB-lite"/>
    </source>
</evidence>
<accession>A0AAV7KX82</accession>
<keyword evidence="3" id="KW-1185">Reference proteome</keyword>
<comment type="caution">
    <text evidence="2">The sequence shown here is derived from an EMBL/GenBank/DDBJ whole genome shotgun (WGS) entry which is preliminary data.</text>
</comment>
<reference evidence="2" key="1">
    <citation type="journal article" date="2022" name="bioRxiv">
        <title>Sequencing and chromosome-scale assembly of the giantPleurodeles waltlgenome.</title>
        <authorList>
            <person name="Brown T."/>
            <person name="Elewa A."/>
            <person name="Iarovenko S."/>
            <person name="Subramanian E."/>
            <person name="Araus A.J."/>
            <person name="Petzold A."/>
            <person name="Susuki M."/>
            <person name="Suzuki K.-i.T."/>
            <person name="Hayashi T."/>
            <person name="Toyoda A."/>
            <person name="Oliveira C."/>
            <person name="Osipova E."/>
            <person name="Leigh N.D."/>
            <person name="Simon A."/>
            <person name="Yun M.H."/>
        </authorList>
    </citation>
    <scope>NUCLEOTIDE SEQUENCE</scope>
    <source>
        <strain evidence="2">20211129_DDA</strain>
        <tissue evidence="2">Liver</tissue>
    </source>
</reference>
<evidence type="ECO:0000313" key="3">
    <source>
        <dbReference type="Proteomes" id="UP001066276"/>
    </source>
</evidence>
<dbReference type="Proteomes" id="UP001066276">
    <property type="component" value="Chromosome 12"/>
</dbReference>
<feature type="region of interest" description="Disordered" evidence="1">
    <location>
        <begin position="25"/>
        <end position="53"/>
    </location>
</feature>
<sequence length="81" mass="9540">MYTHGKRRRYKTLWTKKTCELLQRAPSLDPSDSRDPECEKVARRERRRKEGPPISETAMALRKWTGLLKDFGGGPPRRTRQ</sequence>
<gene>
    <name evidence="2" type="ORF">NDU88_002960</name>
</gene>
<dbReference type="AlphaFoldDB" id="A0AAV7KX82"/>
<evidence type="ECO:0000313" key="2">
    <source>
        <dbReference type="EMBL" id="KAJ1082795.1"/>
    </source>
</evidence>
<dbReference type="EMBL" id="JANPWB010000016">
    <property type="protein sequence ID" value="KAJ1082795.1"/>
    <property type="molecule type" value="Genomic_DNA"/>
</dbReference>
<proteinExistence type="predicted"/>